<sequence>MASPLDARAPRTPRTPPPPPATFSDTAEGPAEGPNSQVPLGNGADCRNTKRADLPPSRQRGSQPTLKHPQDSPAPGPSGFTSGNEGPAGDASDRPGPGRAGLLEQDRGG</sequence>
<accession>A0A1J9S4B0</accession>
<comment type="caution">
    <text evidence="2">The sequence shown here is derived from an EMBL/GenBank/DDBJ whole genome shotgun (WGS) entry which is preliminary data.</text>
</comment>
<dbReference type="EMBL" id="MNUE01000023">
    <property type="protein sequence ID" value="OJD34469.1"/>
    <property type="molecule type" value="Genomic_DNA"/>
</dbReference>
<protein>
    <submittedName>
        <fullName evidence="2">Uncharacterized protein</fullName>
    </submittedName>
</protein>
<dbReference type="Proteomes" id="UP000183809">
    <property type="component" value="Unassembled WGS sequence"/>
</dbReference>
<dbReference type="AlphaFoldDB" id="A0A1J9S4B0"/>
<keyword evidence="3" id="KW-1185">Reference proteome</keyword>
<evidence type="ECO:0000313" key="3">
    <source>
        <dbReference type="Proteomes" id="UP000183809"/>
    </source>
</evidence>
<name>A0A1J9S4B0_9PEZI</name>
<dbReference type="RefSeq" id="XP_020130729.1">
    <property type="nucleotide sequence ID" value="XM_020273032.1"/>
</dbReference>
<feature type="region of interest" description="Disordered" evidence="1">
    <location>
        <begin position="1"/>
        <end position="109"/>
    </location>
</feature>
<dbReference type="GeneID" id="31013292"/>
<evidence type="ECO:0000313" key="2">
    <source>
        <dbReference type="EMBL" id="OJD34469.1"/>
    </source>
</evidence>
<organism evidence="2 3">
    <name type="scientific">Diplodia corticola</name>
    <dbReference type="NCBI Taxonomy" id="236234"/>
    <lineage>
        <taxon>Eukaryota</taxon>
        <taxon>Fungi</taxon>
        <taxon>Dikarya</taxon>
        <taxon>Ascomycota</taxon>
        <taxon>Pezizomycotina</taxon>
        <taxon>Dothideomycetes</taxon>
        <taxon>Dothideomycetes incertae sedis</taxon>
        <taxon>Botryosphaeriales</taxon>
        <taxon>Botryosphaeriaceae</taxon>
        <taxon>Diplodia</taxon>
    </lineage>
</organism>
<gene>
    <name evidence="2" type="ORF">BKCO1_230008</name>
</gene>
<evidence type="ECO:0000256" key="1">
    <source>
        <dbReference type="SAM" id="MobiDB-lite"/>
    </source>
</evidence>
<reference evidence="2 3" key="1">
    <citation type="submission" date="2016-10" db="EMBL/GenBank/DDBJ databases">
        <title>Proteomics and genomics reveal pathogen-plant mechanisms compatible with a hemibiotrophic lifestyle of Diplodia corticola.</title>
        <authorList>
            <person name="Fernandes I."/>
            <person name="De Jonge R."/>
            <person name="Van De Peer Y."/>
            <person name="Devreese B."/>
            <person name="Alves A."/>
            <person name="Esteves A.C."/>
        </authorList>
    </citation>
    <scope>NUCLEOTIDE SEQUENCE [LARGE SCALE GENOMIC DNA]</scope>
    <source>
        <strain evidence="2 3">CBS 112549</strain>
    </source>
</reference>
<proteinExistence type="predicted"/>